<protein>
    <submittedName>
        <fullName evidence="2">Uncharacterized protein</fullName>
    </submittedName>
</protein>
<organism evidence="2">
    <name type="scientific">Salmonella enterica subsp. enterica serovar Lattenkamp</name>
    <dbReference type="NCBI Taxonomy" id="2564671"/>
    <lineage>
        <taxon>Bacteria</taxon>
        <taxon>Pseudomonadati</taxon>
        <taxon>Pseudomonadota</taxon>
        <taxon>Gammaproteobacteria</taxon>
        <taxon>Enterobacterales</taxon>
        <taxon>Enterobacteriaceae</taxon>
        <taxon>Salmonella</taxon>
    </lineage>
</organism>
<evidence type="ECO:0000313" key="2">
    <source>
        <dbReference type="EMBL" id="HAE6197449.1"/>
    </source>
</evidence>
<proteinExistence type="predicted"/>
<accession>A0A734CM80</accession>
<keyword evidence="1" id="KW-1133">Transmembrane helix</keyword>
<keyword evidence="1" id="KW-0472">Membrane</keyword>
<keyword evidence="1" id="KW-0812">Transmembrane</keyword>
<sequence>MSDINNVTGNICDIATNICQSVTLSLNSVPVSLVSSGTDFKESAAYFAAAFIPTLGLWLVSKSAGEILGLIRNL</sequence>
<dbReference type="AlphaFoldDB" id="A0A734CM80"/>
<reference evidence="2" key="2">
    <citation type="submission" date="2018-07" db="EMBL/GenBank/DDBJ databases">
        <authorList>
            <consortium name="NCBI Pathogen Detection Project"/>
        </authorList>
    </citation>
    <scope>NUCLEOTIDE SEQUENCE</scope>
    <source>
        <strain evidence="2">10-8458</strain>
    </source>
</reference>
<comment type="caution">
    <text evidence="2">The sequence shown here is derived from an EMBL/GenBank/DDBJ whole genome shotgun (WGS) entry which is preliminary data.</text>
</comment>
<evidence type="ECO:0000256" key="1">
    <source>
        <dbReference type="SAM" id="Phobius"/>
    </source>
</evidence>
<reference evidence="2" key="1">
    <citation type="journal article" date="2018" name="Genome Biol.">
        <title>SKESA: strategic k-mer extension for scrupulous assemblies.</title>
        <authorList>
            <person name="Souvorov A."/>
            <person name="Agarwala R."/>
            <person name="Lipman D.J."/>
        </authorList>
    </citation>
    <scope>NUCLEOTIDE SEQUENCE</scope>
    <source>
        <strain evidence="2">10-8458</strain>
    </source>
</reference>
<gene>
    <name evidence="2" type="ORF">G4I95_004753</name>
</gene>
<feature type="transmembrane region" description="Helical" evidence="1">
    <location>
        <begin position="43"/>
        <end position="60"/>
    </location>
</feature>
<dbReference type="EMBL" id="DAASNA010000029">
    <property type="protein sequence ID" value="HAE6197449.1"/>
    <property type="molecule type" value="Genomic_DNA"/>
</dbReference>
<name>A0A734CM80_SALET</name>